<protein>
    <recommendedName>
        <fullName evidence="4">Flagellar hook-length control protein FliK</fullName>
    </recommendedName>
</protein>
<evidence type="ECO:0000256" key="1">
    <source>
        <dbReference type="SAM" id="MobiDB-lite"/>
    </source>
</evidence>
<name>A0ABX8E8R4_9SPHN</name>
<keyword evidence="3" id="KW-1185">Reference proteome</keyword>
<dbReference type="RefSeq" id="WP_213500973.1">
    <property type="nucleotide sequence ID" value="NZ_CP054856.1"/>
</dbReference>
<feature type="region of interest" description="Disordered" evidence="1">
    <location>
        <begin position="156"/>
        <end position="258"/>
    </location>
</feature>
<dbReference type="EMBL" id="CP054856">
    <property type="protein sequence ID" value="QVM85345.1"/>
    <property type="molecule type" value="Genomic_DNA"/>
</dbReference>
<feature type="compositionally biased region" description="Low complexity" evidence="1">
    <location>
        <begin position="156"/>
        <end position="171"/>
    </location>
</feature>
<feature type="compositionally biased region" description="Basic and acidic residues" evidence="1">
    <location>
        <begin position="27"/>
        <end position="43"/>
    </location>
</feature>
<evidence type="ECO:0008006" key="4">
    <source>
        <dbReference type="Google" id="ProtNLM"/>
    </source>
</evidence>
<sequence>MVRSDRPVQDGEFVPQPPMAVASASVVKEEGRSLSARAPEKAADTAMPSGASPVPVQASSQPQPSAPFAPIMVQGSDAPALQGSEIQTPLRAETPHDFDTLLGRLHEAREAQGPQVVRTSLVHAQFGHVALQLRPDETGMSVSLRSADPEFAASVQGAAAQVLAASSAQGSDTPRENPFQQSSGQQGQNSATSPNGQDPKGGQGFAQGAGQAREDGQPSGSSGTPRSGGREGSDTPARGTPTRSSDRPARDTRGGVYA</sequence>
<reference evidence="2 3" key="1">
    <citation type="journal article" date="2021" name="Int. J. Syst. Evol. Microbiol.">
        <title>Novosphingobium decolorationis sp. nov., an aniline blue-decolourizing bacterium isolated from East Pacific sediment.</title>
        <authorList>
            <person name="Chen X."/>
            <person name="Dong B."/>
            <person name="Chen T."/>
            <person name="Ren N."/>
            <person name="Wang J."/>
            <person name="Xu Y."/>
            <person name="Yang J."/>
            <person name="Zhu S."/>
            <person name="Chen J."/>
        </authorList>
    </citation>
    <scope>NUCLEOTIDE SEQUENCE [LARGE SCALE GENOMIC DNA]</scope>
    <source>
        <strain evidence="2 3">502str22</strain>
    </source>
</reference>
<proteinExistence type="predicted"/>
<dbReference type="Proteomes" id="UP000677126">
    <property type="component" value="Chromosome"/>
</dbReference>
<feature type="compositionally biased region" description="Basic and acidic residues" evidence="1">
    <location>
        <begin position="244"/>
        <end position="258"/>
    </location>
</feature>
<feature type="compositionally biased region" description="Low complexity" evidence="1">
    <location>
        <begin position="51"/>
        <end position="70"/>
    </location>
</feature>
<evidence type="ECO:0000313" key="2">
    <source>
        <dbReference type="EMBL" id="QVM85345.1"/>
    </source>
</evidence>
<accession>A0ABX8E8R4</accession>
<organism evidence="2 3">
    <name type="scientific">Novosphingobium decolorationis</name>
    <dbReference type="NCBI Taxonomy" id="2698673"/>
    <lineage>
        <taxon>Bacteria</taxon>
        <taxon>Pseudomonadati</taxon>
        <taxon>Pseudomonadota</taxon>
        <taxon>Alphaproteobacteria</taxon>
        <taxon>Sphingomonadales</taxon>
        <taxon>Sphingomonadaceae</taxon>
        <taxon>Novosphingobium</taxon>
    </lineage>
</organism>
<feature type="compositionally biased region" description="Low complexity" evidence="1">
    <location>
        <begin position="218"/>
        <end position="227"/>
    </location>
</feature>
<feature type="region of interest" description="Disordered" evidence="1">
    <location>
        <begin position="1"/>
        <end position="71"/>
    </location>
</feature>
<evidence type="ECO:0000313" key="3">
    <source>
        <dbReference type="Proteomes" id="UP000677126"/>
    </source>
</evidence>
<gene>
    <name evidence="2" type="ORF">HT578_18060</name>
</gene>